<evidence type="ECO:0000256" key="2">
    <source>
        <dbReference type="ARBA" id="ARBA00022448"/>
    </source>
</evidence>
<keyword evidence="3 11" id="KW-1134">Transmembrane beta strand</keyword>
<evidence type="ECO:0000256" key="6">
    <source>
        <dbReference type="ARBA" id="ARBA00023004"/>
    </source>
</evidence>
<dbReference type="OrthoDB" id="9760333at2"/>
<dbReference type="Proteomes" id="UP000234752">
    <property type="component" value="Chromosome eg_2"/>
</dbReference>
<keyword evidence="8 12" id="KW-0798">TonB box</keyword>
<keyword evidence="2 11" id="KW-0813">Transport</keyword>
<evidence type="ECO:0000256" key="10">
    <source>
        <dbReference type="ARBA" id="ARBA00023237"/>
    </source>
</evidence>
<dbReference type="CDD" id="cd01347">
    <property type="entry name" value="ligand_gated_channel"/>
    <property type="match status" value="1"/>
</dbReference>
<dbReference type="PANTHER" id="PTHR32552">
    <property type="entry name" value="FERRICHROME IRON RECEPTOR-RELATED"/>
    <property type="match status" value="1"/>
</dbReference>
<dbReference type="SUPFAM" id="SSF56935">
    <property type="entry name" value="Porins"/>
    <property type="match status" value="1"/>
</dbReference>
<evidence type="ECO:0000256" key="5">
    <source>
        <dbReference type="ARBA" id="ARBA00022692"/>
    </source>
</evidence>
<keyword evidence="5 11" id="KW-0812">Transmembrane</keyword>
<dbReference type="Pfam" id="PF00593">
    <property type="entry name" value="TonB_dep_Rec_b-barrel"/>
    <property type="match status" value="1"/>
</dbReference>
<evidence type="ECO:0000313" key="14">
    <source>
        <dbReference type="Proteomes" id="UP000234752"/>
    </source>
</evidence>
<dbReference type="InterPro" id="IPR036942">
    <property type="entry name" value="Beta-barrel_TonB_sf"/>
</dbReference>
<dbReference type="InterPro" id="IPR039426">
    <property type="entry name" value="TonB-dep_rcpt-like"/>
</dbReference>
<dbReference type="GO" id="GO:0009279">
    <property type="term" value="C:cell outer membrane"/>
    <property type="evidence" value="ECO:0007669"/>
    <property type="project" value="UniProtKB-SubCell"/>
</dbReference>
<evidence type="ECO:0000256" key="12">
    <source>
        <dbReference type="RuleBase" id="RU003357"/>
    </source>
</evidence>
<evidence type="ECO:0000256" key="11">
    <source>
        <dbReference type="PROSITE-ProRule" id="PRU01360"/>
    </source>
</evidence>
<keyword evidence="6" id="KW-0408">Iron</keyword>
<evidence type="ECO:0000256" key="7">
    <source>
        <dbReference type="ARBA" id="ARBA00023065"/>
    </source>
</evidence>
<sequence length="797" mass="85801">MFQKWTPRGAAPIALAVGLYAIPAMAQAQQAAAPIVLEEIIVTAERRSTNLQDTPIAITALTAEDLREKGVVDLKGVADATPNFQMTTSGNGSGGSNFAQLFIRGVGQPDFIITKDPAVGIYIDGVYLARAPGAVLELLDIERVEVLRGPQGTLFGKNTSGGALNISTKAPSDEFGGVAELRVGNYGRMDVGGSVNVPLVEDKLALRVSALSRDQDGYYKRLLPSADGTKRNGNDVNVRSGRATLAWTPTDTLQVTLSGDVTRERQAATDYQAVGIFNTAAAAPNIELYNRVVLAPQGLTYDNRWVAPKPWTTYSTSTSYANSDVWGVSGVVDWDPGVIGVKSITAYRDLDVRSKADADGTPADIVASAGISVQQHQFSQEFQFSGDAFDDRLNWLVGLWYFEEKAQDTQSSRQLVGLVEALRAAPNRSIAPPGVAASTCPATGTGPASCLGGANNANNLRYDQMRLGNRWLDGSSYAAFAHAGYKVTDAFSLTAGARISKEKKDFRYYEVRPLQNNLVSFNNVTAGDTWDVFTPKLGAEYKFDSNMMAYVSWSKGFKAGGVNGRPTRADLFNTFDPEKLTAYEAGFKGDFFDRRLRLNLAAYFSEYNDIQITRNTTDSTGAFIRLETNGGDGEIKGLEAEATALLAEGLTLQAGLGYTDFKFTKLLPQQATAGTILLSLKNELPFVPKFTGNLGLTYEVPVSADGAAVRLRGDWRHSSSYFIDIDNTAAVAQDAYDVFDGRITFVPAAGGWELFLAMSNIGNKAVIANGVASPANGNQMVTYKPPRMTYGGIRVTF</sequence>
<dbReference type="GO" id="GO:0006826">
    <property type="term" value="P:iron ion transport"/>
    <property type="evidence" value="ECO:0007669"/>
    <property type="project" value="UniProtKB-KW"/>
</dbReference>
<keyword evidence="14" id="KW-1185">Reference proteome</keyword>
<keyword evidence="4" id="KW-0410">Iron transport</keyword>
<comment type="subcellular location">
    <subcellularLocation>
        <location evidence="1 11">Cell outer membrane</location>
        <topology evidence="1 11">Multi-pass membrane protein</topology>
    </subcellularLocation>
</comment>
<comment type="similarity">
    <text evidence="11 12">Belongs to the TonB-dependent receptor family.</text>
</comment>
<dbReference type="PANTHER" id="PTHR32552:SF81">
    <property type="entry name" value="TONB-DEPENDENT OUTER MEMBRANE RECEPTOR"/>
    <property type="match status" value="1"/>
</dbReference>
<evidence type="ECO:0000256" key="3">
    <source>
        <dbReference type="ARBA" id="ARBA00022452"/>
    </source>
</evidence>
<dbReference type="AlphaFoldDB" id="A0A2K9NH88"/>
<dbReference type="Pfam" id="PF07715">
    <property type="entry name" value="Plug"/>
    <property type="match status" value="1"/>
</dbReference>
<keyword evidence="9 11" id="KW-0472">Membrane</keyword>
<dbReference type="KEGG" id="ncb:C0V82_18995"/>
<evidence type="ECO:0000313" key="13">
    <source>
        <dbReference type="EMBL" id="AUN32453.1"/>
    </source>
</evidence>
<proteinExistence type="inferred from homology"/>
<dbReference type="PROSITE" id="PS52016">
    <property type="entry name" value="TONB_DEPENDENT_REC_3"/>
    <property type="match status" value="1"/>
</dbReference>
<evidence type="ECO:0000256" key="8">
    <source>
        <dbReference type="ARBA" id="ARBA00023077"/>
    </source>
</evidence>
<dbReference type="EMBL" id="CP025612">
    <property type="protein sequence ID" value="AUN32453.1"/>
    <property type="molecule type" value="Genomic_DNA"/>
</dbReference>
<protein>
    <submittedName>
        <fullName evidence="13">Uncharacterized protein</fullName>
    </submittedName>
</protein>
<evidence type="ECO:0000256" key="9">
    <source>
        <dbReference type="ARBA" id="ARBA00023136"/>
    </source>
</evidence>
<reference evidence="13 14" key="1">
    <citation type="submission" date="2017-12" db="EMBL/GenBank/DDBJ databases">
        <title>Genomes of bacteria within cyanobacterial aggregates.</title>
        <authorList>
            <person name="Cai H."/>
        </authorList>
    </citation>
    <scope>NUCLEOTIDE SEQUENCE [LARGE SCALE GENOMIC DNA]</scope>
    <source>
        <strain evidence="13 14">TH16</strain>
    </source>
</reference>
<evidence type="ECO:0000256" key="1">
    <source>
        <dbReference type="ARBA" id="ARBA00004571"/>
    </source>
</evidence>
<dbReference type="Gene3D" id="2.40.170.20">
    <property type="entry name" value="TonB-dependent receptor, beta-barrel domain"/>
    <property type="match status" value="2"/>
</dbReference>
<keyword evidence="7" id="KW-0406">Ion transport</keyword>
<name>A0A2K9NH88_9PROT</name>
<evidence type="ECO:0000256" key="4">
    <source>
        <dbReference type="ARBA" id="ARBA00022496"/>
    </source>
</evidence>
<gene>
    <name evidence="13" type="ORF">C0V82_18995</name>
</gene>
<accession>A0A2K9NH88</accession>
<organism evidence="13 14">
    <name type="scientific">Niveispirillum cyanobacteriorum</name>
    <dbReference type="NCBI Taxonomy" id="1612173"/>
    <lineage>
        <taxon>Bacteria</taxon>
        <taxon>Pseudomonadati</taxon>
        <taxon>Pseudomonadota</taxon>
        <taxon>Alphaproteobacteria</taxon>
        <taxon>Rhodospirillales</taxon>
        <taxon>Azospirillaceae</taxon>
        <taxon>Niveispirillum</taxon>
    </lineage>
</organism>
<dbReference type="RefSeq" id="WP_102113991.1">
    <property type="nucleotide sequence ID" value="NZ_BMGN01000007.1"/>
</dbReference>
<keyword evidence="10 11" id="KW-0998">Cell outer membrane</keyword>
<dbReference type="InterPro" id="IPR012910">
    <property type="entry name" value="Plug_dom"/>
</dbReference>
<dbReference type="InterPro" id="IPR000531">
    <property type="entry name" value="Beta-barrel_TonB"/>
</dbReference>